<dbReference type="InterPro" id="IPR036291">
    <property type="entry name" value="NAD(P)-bd_dom_sf"/>
</dbReference>
<dbReference type="Proteomes" id="UP000093053">
    <property type="component" value="Chromosome"/>
</dbReference>
<dbReference type="SUPFAM" id="SSF51735">
    <property type="entry name" value="NAD(P)-binding Rossmann-fold domains"/>
    <property type="match status" value="1"/>
</dbReference>
<protein>
    <recommendedName>
        <fullName evidence="2">3-hydroxyacyl-CoA dehydrogenase NAD binding domain-containing protein</fullName>
    </recommendedName>
</protein>
<dbReference type="KEGG" id="led:BBK82_47020"/>
<feature type="domain" description="3-hydroxyacyl-CoA dehydrogenase NAD binding" evidence="2">
    <location>
        <begin position="50"/>
        <end position="142"/>
    </location>
</feature>
<evidence type="ECO:0000313" key="4">
    <source>
        <dbReference type="Proteomes" id="UP000093053"/>
    </source>
</evidence>
<dbReference type="InterPro" id="IPR006176">
    <property type="entry name" value="3-OHacyl-CoA_DH_NAD-bd"/>
</dbReference>
<dbReference type="GO" id="GO:0016491">
    <property type="term" value="F:oxidoreductase activity"/>
    <property type="evidence" value="ECO:0007669"/>
    <property type="project" value="TreeGrafter"/>
</dbReference>
<organism evidence="3 4">
    <name type="scientific">Lentzea guizhouensis</name>
    <dbReference type="NCBI Taxonomy" id="1586287"/>
    <lineage>
        <taxon>Bacteria</taxon>
        <taxon>Bacillati</taxon>
        <taxon>Actinomycetota</taxon>
        <taxon>Actinomycetes</taxon>
        <taxon>Pseudonocardiales</taxon>
        <taxon>Pseudonocardiaceae</taxon>
        <taxon>Lentzea</taxon>
    </lineage>
</organism>
<accession>A0A1B2HXB4</accession>
<dbReference type="PANTHER" id="PTHR48075:SF5">
    <property type="entry name" value="3-HYDROXYBUTYRYL-COA DEHYDROGENASE"/>
    <property type="match status" value="1"/>
</dbReference>
<sequence length="157" mass="16127">MSLVIGVVGLGGLGEGLADALLAGGAEVIGVDSDPDVLGRVHERLGGPQLTLATELVDLKRADLVIEAVPEDQDVKETVLRQLVEACVPGTVFATTTSTLSVARLAIASGAPDRVVGLRYAIPPPHGRHASLVGTTMTAPEARHLAARCSGWPAPRS</sequence>
<dbReference type="RefSeq" id="WP_065920686.1">
    <property type="nucleotide sequence ID" value="NZ_CP016793.1"/>
</dbReference>
<name>A0A1B2HXB4_9PSEU</name>
<proteinExistence type="inferred from homology"/>
<dbReference type="STRING" id="1586287.BBK82_47020"/>
<evidence type="ECO:0000259" key="2">
    <source>
        <dbReference type="Pfam" id="PF02737"/>
    </source>
</evidence>
<dbReference type="EMBL" id="CP016793">
    <property type="protein sequence ID" value="ANZ42356.1"/>
    <property type="molecule type" value="Genomic_DNA"/>
</dbReference>
<dbReference type="Pfam" id="PF02737">
    <property type="entry name" value="3HCDH_N"/>
    <property type="match status" value="1"/>
</dbReference>
<dbReference type="Gene3D" id="3.40.50.720">
    <property type="entry name" value="NAD(P)-binding Rossmann-like Domain"/>
    <property type="match status" value="1"/>
</dbReference>
<evidence type="ECO:0000256" key="1">
    <source>
        <dbReference type="ARBA" id="ARBA00009463"/>
    </source>
</evidence>
<reference evidence="3 4" key="1">
    <citation type="submission" date="2016-07" db="EMBL/GenBank/DDBJ databases">
        <title>Complete genome sequence of the Lentzea guizhouensis DHS C013.</title>
        <authorList>
            <person name="Cao C."/>
        </authorList>
    </citation>
    <scope>NUCLEOTIDE SEQUENCE [LARGE SCALE GENOMIC DNA]</scope>
    <source>
        <strain evidence="3 4">DHS C013</strain>
    </source>
</reference>
<evidence type="ECO:0000313" key="3">
    <source>
        <dbReference type="EMBL" id="ANZ42356.1"/>
    </source>
</evidence>
<dbReference type="GO" id="GO:0070403">
    <property type="term" value="F:NAD+ binding"/>
    <property type="evidence" value="ECO:0007669"/>
    <property type="project" value="InterPro"/>
</dbReference>
<keyword evidence="4" id="KW-1185">Reference proteome</keyword>
<comment type="similarity">
    <text evidence="1">Belongs to the 3-hydroxyacyl-CoA dehydrogenase family.</text>
</comment>
<dbReference type="GO" id="GO:0006631">
    <property type="term" value="P:fatty acid metabolic process"/>
    <property type="evidence" value="ECO:0007669"/>
    <property type="project" value="InterPro"/>
</dbReference>
<dbReference type="AlphaFoldDB" id="A0A1B2HXB4"/>
<gene>
    <name evidence="3" type="ORF">BBK82_47020</name>
</gene>
<dbReference type="PANTHER" id="PTHR48075">
    <property type="entry name" value="3-HYDROXYACYL-COA DEHYDROGENASE FAMILY PROTEIN"/>
    <property type="match status" value="1"/>
</dbReference>